<gene>
    <name evidence="1" type="ORF">ACFQ2C_12105</name>
</gene>
<organism evidence="1 2">
    <name type="scientific">Sphingobacterium daejeonense</name>
    <dbReference type="NCBI Taxonomy" id="371142"/>
    <lineage>
        <taxon>Bacteria</taxon>
        <taxon>Pseudomonadati</taxon>
        <taxon>Bacteroidota</taxon>
        <taxon>Sphingobacteriia</taxon>
        <taxon>Sphingobacteriales</taxon>
        <taxon>Sphingobacteriaceae</taxon>
        <taxon>Sphingobacterium</taxon>
    </lineage>
</organism>
<dbReference type="Proteomes" id="UP001597205">
    <property type="component" value="Unassembled WGS sequence"/>
</dbReference>
<protein>
    <submittedName>
        <fullName evidence="1">Uncharacterized protein</fullName>
    </submittedName>
</protein>
<keyword evidence="2" id="KW-1185">Reference proteome</keyword>
<evidence type="ECO:0000313" key="1">
    <source>
        <dbReference type="EMBL" id="MFD1166351.1"/>
    </source>
</evidence>
<sequence length="139" mass="16234">MITKNILVDSALIGTVHFYAYVFNTDDGVIGFGLFPNDGARPICYLLNRQGNKVTLHFDEDIILYICQQSRFSTMEKRTLFKEFLDYATKMEKKAARLVFRDVKVNFLADSREMVKYKRLYIHYTDQFSSSKNITLFAD</sequence>
<evidence type="ECO:0000313" key="2">
    <source>
        <dbReference type="Proteomes" id="UP001597205"/>
    </source>
</evidence>
<dbReference type="EMBL" id="JBHTKY010000017">
    <property type="protein sequence ID" value="MFD1166351.1"/>
    <property type="molecule type" value="Genomic_DNA"/>
</dbReference>
<name>A0ABW3RNB3_9SPHI</name>
<proteinExistence type="predicted"/>
<comment type="caution">
    <text evidence="1">The sequence shown here is derived from an EMBL/GenBank/DDBJ whole genome shotgun (WGS) entry which is preliminary data.</text>
</comment>
<dbReference type="RefSeq" id="WP_380896946.1">
    <property type="nucleotide sequence ID" value="NZ_JBHTKY010000017.1"/>
</dbReference>
<reference evidence="2" key="1">
    <citation type="journal article" date="2019" name="Int. J. Syst. Evol. Microbiol.">
        <title>The Global Catalogue of Microorganisms (GCM) 10K type strain sequencing project: providing services to taxonomists for standard genome sequencing and annotation.</title>
        <authorList>
            <consortium name="The Broad Institute Genomics Platform"/>
            <consortium name="The Broad Institute Genome Sequencing Center for Infectious Disease"/>
            <person name="Wu L."/>
            <person name="Ma J."/>
        </authorList>
    </citation>
    <scope>NUCLEOTIDE SEQUENCE [LARGE SCALE GENOMIC DNA]</scope>
    <source>
        <strain evidence="2">CCUG 52468</strain>
    </source>
</reference>
<accession>A0ABW3RNB3</accession>